<evidence type="ECO:0000313" key="8">
    <source>
        <dbReference type="Proteomes" id="UP000295217"/>
    </source>
</evidence>
<evidence type="ECO:0000313" key="7">
    <source>
        <dbReference type="EMBL" id="TDD64141.1"/>
    </source>
</evidence>
<comment type="caution">
    <text evidence="7">The sequence shown here is derived from an EMBL/GenBank/DDBJ whole genome shotgun (WGS) entry which is preliminary data.</text>
</comment>
<dbReference type="Pfam" id="PF13977">
    <property type="entry name" value="TetR_C_6"/>
    <property type="match status" value="1"/>
</dbReference>
<dbReference type="Gene3D" id="1.10.357.10">
    <property type="entry name" value="Tetracycline Repressor, domain 2"/>
    <property type="match status" value="1"/>
</dbReference>
<dbReference type="EMBL" id="SMLB01000076">
    <property type="protein sequence ID" value="TDD64141.1"/>
    <property type="molecule type" value="Genomic_DNA"/>
</dbReference>
<keyword evidence="4" id="KW-0804">Transcription</keyword>
<name>A0A4R4ZY09_9ACTN</name>
<gene>
    <name evidence="7" type="ORF">E1262_29095</name>
</gene>
<organism evidence="7 8">
    <name type="scientific">Jiangella aurantiaca</name>
    <dbReference type="NCBI Taxonomy" id="2530373"/>
    <lineage>
        <taxon>Bacteria</taxon>
        <taxon>Bacillati</taxon>
        <taxon>Actinomycetota</taxon>
        <taxon>Actinomycetes</taxon>
        <taxon>Jiangellales</taxon>
        <taxon>Jiangellaceae</taxon>
        <taxon>Jiangella</taxon>
    </lineage>
</organism>
<feature type="domain" description="HTH tetR-type" evidence="6">
    <location>
        <begin position="8"/>
        <end position="68"/>
    </location>
</feature>
<feature type="DNA-binding region" description="H-T-H motif" evidence="5">
    <location>
        <begin position="31"/>
        <end position="50"/>
    </location>
</feature>
<keyword evidence="8" id="KW-1185">Reference proteome</keyword>
<reference evidence="7 8" key="1">
    <citation type="submission" date="2019-02" db="EMBL/GenBank/DDBJ databases">
        <title>Draft genome sequences of novel Actinobacteria.</title>
        <authorList>
            <person name="Sahin N."/>
            <person name="Ay H."/>
            <person name="Saygin H."/>
        </authorList>
    </citation>
    <scope>NUCLEOTIDE SEQUENCE [LARGE SCALE GENOMIC DNA]</scope>
    <source>
        <strain evidence="7 8">8K307</strain>
    </source>
</reference>
<dbReference type="Proteomes" id="UP000295217">
    <property type="component" value="Unassembled WGS sequence"/>
</dbReference>
<dbReference type="GO" id="GO:0003700">
    <property type="term" value="F:DNA-binding transcription factor activity"/>
    <property type="evidence" value="ECO:0007669"/>
    <property type="project" value="TreeGrafter"/>
</dbReference>
<dbReference type="PROSITE" id="PS50977">
    <property type="entry name" value="HTH_TETR_2"/>
    <property type="match status" value="1"/>
</dbReference>
<proteinExistence type="predicted"/>
<dbReference type="PANTHER" id="PTHR30055:SF234">
    <property type="entry name" value="HTH-TYPE TRANSCRIPTIONAL REGULATOR BETI"/>
    <property type="match status" value="1"/>
</dbReference>
<dbReference type="PANTHER" id="PTHR30055">
    <property type="entry name" value="HTH-TYPE TRANSCRIPTIONAL REGULATOR RUTR"/>
    <property type="match status" value="1"/>
</dbReference>
<dbReference type="InterPro" id="IPR001647">
    <property type="entry name" value="HTH_TetR"/>
</dbReference>
<dbReference type="InterPro" id="IPR039538">
    <property type="entry name" value="BetI_C"/>
</dbReference>
<keyword evidence="1" id="KW-0678">Repressor</keyword>
<protein>
    <submittedName>
        <fullName evidence="7">TetR/AcrR family transcriptional regulator</fullName>
    </submittedName>
</protein>
<dbReference type="InterPro" id="IPR050109">
    <property type="entry name" value="HTH-type_TetR-like_transc_reg"/>
</dbReference>
<dbReference type="SUPFAM" id="SSF46689">
    <property type="entry name" value="Homeodomain-like"/>
    <property type="match status" value="1"/>
</dbReference>
<dbReference type="InterPro" id="IPR009057">
    <property type="entry name" value="Homeodomain-like_sf"/>
</dbReference>
<evidence type="ECO:0000256" key="4">
    <source>
        <dbReference type="ARBA" id="ARBA00023163"/>
    </source>
</evidence>
<evidence type="ECO:0000259" key="6">
    <source>
        <dbReference type="PROSITE" id="PS50977"/>
    </source>
</evidence>
<evidence type="ECO:0000256" key="1">
    <source>
        <dbReference type="ARBA" id="ARBA00022491"/>
    </source>
</evidence>
<dbReference type="InterPro" id="IPR036271">
    <property type="entry name" value="Tet_transcr_reg_TetR-rel_C_sf"/>
</dbReference>
<dbReference type="OrthoDB" id="9816296at2"/>
<dbReference type="SUPFAM" id="SSF48498">
    <property type="entry name" value="Tetracyclin repressor-like, C-terminal domain"/>
    <property type="match status" value="1"/>
</dbReference>
<keyword evidence="2" id="KW-0805">Transcription regulation</keyword>
<dbReference type="Pfam" id="PF00440">
    <property type="entry name" value="TetR_N"/>
    <property type="match status" value="1"/>
</dbReference>
<dbReference type="AlphaFoldDB" id="A0A4R4ZY09"/>
<evidence type="ECO:0000256" key="3">
    <source>
        <dbReference type="ARBA" id="ARBA00023125"/>
    </source>
</evidence>
<sequence length="222" mass="25178">MPKVVDHEQRRREIVDAVLRVVVRDGAAGASVRTVAAEAGWSTGAVRHYFATQRELREFAARTVTERVGTRIRAYIAEHEFVLPLPELAARILEHLIPLDDQRREEYQLWLAIGEWSRQNDLEESARMWAEQRDMYLQIVYRLSGYPNEPVPAENLDPRVAAWAEYLHVFVDGLAAQAMFVPDDMPPERVRTVLRAFLAEVPSLADEPPPADRSRPVGDGAG</sequence>
<keyword evidence="3 5" id="KW-0238">DNA-binding</keyword>
<evidence type="ECO:0000256" key="5">
    <source>
        <dbReference type="PROSITE-ProRule" id="PRU00335"/>
    </source>
</evidence>
<accession>A0A4R4ZY09</accession>
<dbReference type="GO" id="GO:0000976">
    <property type="term" value="F:transcription cis-regulatory region binding"/>
    <property type="evidence" value="ECO:0007669"/>
    <property type="project" value="TreeGrafter"/>
</dbReference>
<evidence type="ECO:0000256" key="2">
    <source>
        <dbReference type="ARBA" id="ARBA00023015"/>
    </source>
</evidence>
<dbReference type="RefSeq" id="WP_132107839.1">
    <property type="nucleotide sequence ID" value="NZ_SMLB01000076.1"/>
</dbReference>